<dbReference type="EC" id="3.1.-.-" evidence="6"/>
<gene>
    <name evidence="7" type="ORF">LXM26_07705</name>
</gene>
<sequence length="129" mass="15140">MSRIRSENTKPEMLIRRFLFSQGLRYKIHDHSLPGKPDLVFPKFKTVVFINGCFWHGHDGCKYFVLPKTRSEWWATKISKTTAKDAKNAKILIERGWKVLVVWECELNSALRDTTLKSLLEKIKTVNEF</sequence>
<keyword evidence="8" id="KW-1185">Reference proteome</keyword>
<keyword evidence="2 6" id="KW-0255">Endonuclease</keyword>
<dbReference type="CDD" id="cd00221">
    <property type="entry name" value="Vsr"/>
    <property type="match status" value="1"/>
</dbReference>
<dbReference type="NCBIfam" id="TIGR00632">
    <property type="entry name" value="vsr"/>
    <property type="match status" value="1"/>
</dbReference>
<reference evidence="7" key="1">
    <citation type="submission" date="2021-12" db="EMBL/GenBank/DDBJ databases">
        <title>Novel species in genus Dyadobacter.</title>
        <authorList>
            <person name="Ma C."/>
        </authorList>
    </citation>
    <scope>NUCLEOTIDE SEQUENCE</scope>
    <source>
        <strain evidence="7">LJ419</strain>
    </source>
</reference>
<dbReference type="SUPFAM" id="SSF52980">
    <property type="entry name" value="Restriction endonuclease-like"/>
    <property type="match status" value="1"/>
</dbReference>
<keyword evidence="4 6" id="KW-0378">Hydrolase</keyword>
<dbReference type="Pfam" id="PF03852">
    <property type="entry name" value="Vsr"/>
    <property type="match status" value="1"/>
</dbReference>
<evidence type="ECO:0000256" key="5">
    <source>
        <dbReference type="ARBA" id="ARBA00023204"/>
    </source>
</evidence>
<evidence type="ECO:0000313" key="7">
    <source>
        <dbReference type="EMBL" id="MCF0061373.1"/>
    </source>
</evidence>
<keyword evidence="3 6" id="KW-0227">DNA damage</keyword>
<keyword evidence="5 6" id="KW-0234">DNA repair</keyword>
<dbReference type="GO" id="GO:0006298">
    <property type="term" value="P:mismatch repair"/>
    <property type="evidence" value="ECO:0007669"/>
    <property type="project" value="UniProtKB-UniRule"/>
</dbReference>
<evidence type="ECO:0000256" key="2">
    <source>
        <dbReference type="ARBA" id="ARBA00022759"/>
    </source>
</evidence>
<evidence type="ECO:0000256" key="4">
    <source>
        <dbReference type="ARBA" id="ARBA00022801"/>
    </source>
</evidence>
<comment type="caution">
    <text evidence="7">The sequence shown here is derived from an EMBL/GenBank/DDBJ whole genome shotgun (WGS) entry which is preliminary data.</text>
</comment>
<dbReference type="PIRSF" id="PIRSF018267">
    <property type="entry name" value="VSR_endonuc"/>
    <property type="match status" value="1"/>
</dbReference>
<evidence type="ECO:0000313" key="8">
    <source>
        <dbReference type="Proteomes" id="UP001139000"/>
    </source>
</evidence>
<dbReference type="InterPro" id="IPR011335">
    <property type="entry name" value="Restrct_endonuc-II-like"/>
</dbReference>
<organism evidence="7 8">
    <name type="scientific">Dyadobacter chenwenxiniae</name>
    <dbReference type="NCBI Taxonomy" id="2906456"/>
    <lineage>
        <taxon>Bacteria</taxon>
        <taxon>Pseudomonadati</taxon>
        <taxon>Bacteroidota</taxon>
        <taxon>Cytophagia</taxon>
        <taxon>Cytophagales</taxon>
        <taxon>Spirosomataceae</taxon>
        <taxon>Dyadobacter</taxon>
    </lineage>
</organism>
<dbReference type="RefSeq" id="WP_234654640.1">
    <property type="nucleotide sequence ID" value="NZ_CP094997.1"/>
</dbReference>
<dbReference type="InterPro" id="IPR004603">
    <property type="entry name" value="DNA_mismatch_endonuc_vsr"/>
</dbReference>
<evidence type="ECO:0000256" key="1">
    <source>
        <dbReference type="ARBA" id="ARBA00022722"/>
    </source>
</evidence>
<comment type="similarity">
    <text evidence="6">Belongs to the vsr family.</text>
</comment>
<name>A0A9X1PID4_9BACT</name>
<dbReference type="EMBL" id="JAJTTC010000001">
    <property type="protein sequence ID" value="MCF0061373.1"/>
    <property type="molecule type" value="Genomic_DNA"/>
</dbReference>
<accession>A0A9X1PID4</accession>
<dbReference type="AlphaFoldDB" id="A0A9X1PID4"/>
<evidence type="ECO:0000256" key="6">
    <source>
        <dbReference type="PIRNR" id="PIRNR018267"/>
    </source>
</evidence>
<dbReference type="Proteomes" id="UP001139000">
    <property type="component" value="Unassembled WGS sequence"/>
</dbReference>
<comment type="function">
    <text evidence="6">May nick specific sequences that contain T:G mispairs resulting from m5C-deamination.</text>
</comment>
<dbReference type="GO" id="GO:0004519">
    <property type="term" value="F:endonuclease activity"/>
    <property type="evidence" value="ECO:0007669"/>
    <property type="project" value="UniProtKB-KW"/>
</dbReference>
<dbReference type="Gene3D" id="3.40.960.10">
    <property type="entry name" value="VSR Endonuclease"/>
    <property type="match status" value="1"/>
</dbReference>
<evidence type="ECO:0000256" key="3">
    <source>
        <dbReference type="ARBA" id="ARBA00022763"/>
    </source>
</evidence>
<proteinExistence type="inferred from homology"/>
<keyword evidence="1 6" id="KW-0540">Nuclease</keyword>
<dbReference type="GO" id="GO:0016787">
    <property type="term" value="F:hydrolase activity"/>
    <property type="evidence" value="ECO:0007669"/>
    <property type="project" value="UniProtKB-KW"/>
</dbReference>
<protein>
    <recommendedName>
        <fullName evidence="6">Very short patch repair endonuclease</fullName>
        <ecNumber evidence="6">3.1.-.-</ecNumber>
    </recommendedName>
</protein>